<dbReference type="AlphaFoldDB" id="A0A366HCZ3"/>
<gene>
    <name evidence="2" type="ORF">DES53_10829</name>
</gene>
<name>A0A366HCZ3_9BACT</name>
<keyword evidence="3" id="KW-1185">Reference proteome</keyword>
<organism evidence="2 3">
    <name type="scientific">Roseimicrobium gellanilyticum</name>
    <dbReference type="NCBI Taxonomy" id="748857"/>
    <lineage>
        <taxon>Bacteria</taxon>
        <taxon>Pseudomonadati</taxon>
        <taxon>Verrucomicrobiota</taxon>
        <taxon>Verrucomicrobiia</taxon>
        <taxon>Verrucomicrobiales</taxon>
        <taxon>Verrucomicrobiaceae</taxon>
        <taxon>Roseimicrobium</taxon>
    </lineage>
</organism>
<evidence type="ECO:0000256" key="1">
    <source>
        <dbReference type="SAM" id="MobiDB-lite"/>
    </source>
</evidence>
<proteinExistence type="predicted"/>
<dbReference type="EMBL" id="QNRR01000008">
    <property type="protein sequence ID" value="RBP40323.1"/>
    <property type="molecule type" value="Genomic_DNA"/>
</dbReference>
<sequence length="88" mass="9419">MTRLYEILQPDGVRLEVEGELSEWNGKQVMLDGQGKPWLIIADEDVVTPMGEGGPDDVGVPMVAGQSPSAGNGGCHQLKPGVCERSRE</sequence>
<dbReference type="RefSeq" id="WP_113960199.1">
    <property type="nucleotide sequence ID" value="NZ_QNRR01000008.1"/>
</dbReference>
<feature type="region of interest" description="Disordered" evidence="1">
    <location>
        <begin position="47"/>
        <end position="88"/>
    </location>
</feature>
<protein>
    <submittedName>
        <fullName evidence="2">Uncharacterized protein</fullName>
    </submittedName>
</protein>
<reference evidence="2 3" key="1">
    <citation type="submission" date="2018-06" db="EMBL/GenBank/DDBJ databases">
        <title>Genomic Encyclopedia of Type Strains, Phase IV (KMG-IV): sequencing the most valuable type-strain genomes for metagenomic binning, comparative biology and taxonomic classification.</title>
        <authorList>
            <person name="Goeker M."/>
        </authorList>
    </citation>
    <scope>NUCLEOTIDE SEQUENCE [LARGE SCALE GENOMIC DNA]</scope>
    <source>
        <strain evidence="2 3">DSM 25532</strain>
    </source>
</reference>
<comment type="caution">
    <text evidence="2">The sequence shown here is derived from an EMBL/GenBank/DDBJ whole genome shotgun (WGS) entry which is preliminary data.</text>
</comment>
<accession>A0A366HCZ3</accession>
<dbReference type="Proteomes" id="UP000253426">
    <property type="component" value="Unassembled WGS sequence"/>
</dbReference>
<evidence type="ECO:0000313" key="3">
    <source>
        <dbReference type="Proteomes" id="UP000253426"/>
    </source>
</evidence>
<evidence type="ECO:0000313" key="2">
    <source>
        <dbReference type="EMBL" id="RBP40323.1"/>
    </source>
</evidence>